<name>A0A7X1ZGW5_9PROT</name>
<gene>
    <name evidence="4" type="ORF">GHC57_17545</name>
</gene>
<accession>A0A7X1ZGW5</accession>
<dbReference type="Proteomes" id="UP000434582">
    <property type="component" value="Unassembled WGS sequence"/>
</dbReference>
<evidence type="ECO:0000256" key="1">
    <source>
        <dbReference type="ARBA" id="ARBA00022527"/>
    </source>
</evidence>
<dbReference type="SUPFAM" id="SSF55874">
    <property type="entry name" value="ATPase domain of HSP90 chaperone/DNA topoisomerase II/histidine kinase"/>
    <property type="match status" value="1"/>
</dbReference>
<dbReference type="OrthoDB" id="7359845at2"/>
<keyword evidence="5" id="KW-1185">Reference proteome</keyword>
<dbReference type="GO" id="GO:0004674">
    <property type="term" value="F:protein serine/threonine kinase activity"/>
    <property type="evidence" value="ECO:0007669"/>
    <property type="project" value="UniProtKB-KW"/>
</dbReference>
<dbReference type="Pfam" id="PF13581">
    <property type="entry name" value="HATPase_c_2"/>
    <property type="match status" value="1"/>
</dbReference>
<comment type="caution">
    <text evidence="4">The sequence shown here is derived from an EMBL/GenBank/DDBJ whole genome shotgun (WGS) entry which is preliminary data.</text>
</comment>
<dbReference type="AlphaFoldDB" id="A0A7X1ZGW5"/>
<evidence type="ECO:0000313" key="4">
    <source>
        <dbReference type="EMBL" id="MQX38324.1"/>
    </source>
</evidence>
<evidence type="ECO:0000259" key="3">
    <source>
        <dbReference type="Pfam" id="PF13581"/>
    </source>
</evidence>
<dbReference type="RefSeq" id="WP_153346681.1">
    <property type="nucleotide sequence ID" value="NZ_WIVE01000089.1"/>
</dbReference>
<dbReference type="InterPro" id="IPR050267">
    <property type="entry name" value="Anti-sigma-factor_SerPK"/>
</dbReference>
<sequence>MAGATPQAVGSGRVTIQPLDDVQAGEDTLLRRSLTPPGAGLMATEVRTRSPDLADRADSVVAAGGLAVLLNVRFAWRTDLAGALAEAVVAHWPALALRRDSVRLAIHEAAVNAMIHGCLGIPRALRETPDGWMLHTAAIKAALADPDHSGRPVLVTIRAGEDDLWTVQVQDRGPGFSPPTDSDPAPGDAPALVATGGRGRGLTLMRAVADTVRWSDSGRRVEMTFASVPKGGARP</sequence>
<keyword evidence="1" id="KW-0723">Serine/threonine-protein kinase</keyword>
<dbReference type="InterPro" id="IPR036890">
    <property type="entry name" value="HATPase_C_sf"/>
</dbReference>
<keyword evidence="1" id="KW-0418">Kinase</keyword>
<evidence type="ECO:0000313" key="5">
    <source>
        <dbReference type="Proteomes" id="UP000434582"/>
    </source>
</evidence>
<proteinExistence type="predicted"/>
<dbReference type="PANTHER" id="PTHR35526">
    <property type="entry name" value="ANTI-SIGMA-F FACTOR RSBW-RELATED"/>
    <property type="match status" value="1"/>
</dbReference>
<reference evidence="4 5" key="1">
    <citation type="submission" date="2019-10" db="EMBL/GenBank/DDBJ databases">
        <title>Draft whole-genome sequence of the purple nonsulfur photosynthetic bacterium Roseospira navarrensis DSM 15114.</title>
        <authorList>
            <person name="Kyndt J.A."/>
            <person name="Meyer T.E."/>
        </authorList>
    </citation>
    <scope>NUCLEOTIDE SEQUENCE [LARGE SCALE GENOMIC DNA]</scope>
    <source>
        <strain evidence="4 5">DSM 15114</strain>
    </source>
</reference>
<dbReference type="CDD" id="cd16936">
    <property type="entry name" value="HATPase_RsbW-like"/>
    <property type="match status" value="1"/>
</dbReference>
<dbReference type="Gene3D" id="3.30.565.10">
    <property type="entry name" value="Histidine kinase-like ATPase, C-terminal domain"/>
    <property type="match status" value="1"/>
</dbReference>
<dbReference type="PANTHER" id="PTHR35526:SF3">
    <property type="entry name" value="ANTI-SIGMA-F FACTOR RSBW"/>
    <property type="match status" value="1"/>
</dbReference>
<feature type="domain" description="Histidine kinase/HSP90-like ATPase" evidence="3">
    <location>
        <begin position="82"/>
        <end position="225"/>
    </location>
</feature>
<dbReference type="EMBL" id="WIVE01000089">
    <property type="protein sequence ID" value="MQX38324.1"/>
    <property type="molecule type" value="Genomic_DNA"/>
</dbReference>
<protein>
    <recommendedName>
        <fullName evidence="3">Histidine kinase/HSP90-like ATPase domain-containing protein</fullName>
    </recommendedName>
</protein>
<feature type="region of interest" description="Disordered" evidence="2">
    <location>
        <begin position="171"/>
        <end position="196"/>
    </location>
</feature>
<dbReference type="InterPro" id="IPR003594">
    <property type="entry name" value="HATPase_dom"/>
</dbReference>
<organism evidence="4 5">
    <name type="scientific">Roseospira navarrensis</name>
    <dbReference type="NCBI Taxonomy" id="140058"/>
    <lineage>
        <taxon>Bacteria</taxon>
        <taxon>Pseudomonadati</taxon>
        <taxon>Pseudomonadota</taxon>
        <taxon>Alphaproteobacteria</taxon>
        <taxon>Rhodospirillales</taxon>
        <taxon>Rhodospirillaceae</taxon>
        <taxon>Roseospira</taxon>
    </lineage>
</organism>
<evidence type="ECO:0000256" key="2">
    <source>
        <dbReference type="SAM" id="MobiDB-lite"/>
    </source>
</evidence>
<keyword evidence="1" id="KW-0808">Transferase</keyword>